<dbReference type="InterPro" id="IPR011990">
    <property type="entry name" value="TPR-like_helical_dom_sf"/>
</dbReference>
<comment type="caution">
    <text evidence="9">The sequence shown here is derived from an EMBL/GenBank/DDBJ whole genome shotgun (WGS) entry which is preliminary data.</text>
</comment>
<dbReference type="InterPro" id="IPR033985">
    <property type="entry name" value="SusD-like_N"/>
</dbReference>
<name>A0ABP8R229_9SPHI</name>
<evidence type="ECO:0000259" key="7">
    <source>
        <dbReference type="Pfam" id="PF07980"/>
    </source>
</evidence>
<gene>
    <name evidence="9" type="ORF">GCM10023173_13490</name>
</gene>
<evidence type="ECO:0000256" key="6">
    <source>
        <dbReference type="SAM" id="SignalP"/>
    </source>
</evidence>
<feature type="domain" description="SusD-like N-terminal" evidence="8">
    <location>
        <begin position="85"/>
        <end position="214"/>
    </location>
</feature>
<evidence type="ECO:0000259" key="8">
    <source>
        <dbReference type="Pfam" id="PF14322"/>
    </source>
</evidence>
<dbReference type="Pfam" id="PF14322">
    <property type="entry name" value="SusD-like_3"/>
    <property type="match status" value="1"/>
</dbReference>
<dbReference type="RefSeq" id="WP_345066496.1">
    <property type="nucleotide sequence ID" value="NZ_BAABGR010000015.1"/>
</dbReference>
<evidence type="ECO:0000256" key="1">
    <source>
        <dbReference type="ARBA" id="ARBA00004442"/>
    </source>
</evidence>
<protein>
    <submittedName>
        <fullName evidence="9">RagB/SusD family nutrient uptake outer membrane protein</fullName>
    </submittedName>
</protein>
<organism evidence="9 10">
    <name type="scientific">Sphingobacterium thermophilum</name>
    <dbReference type="NCBI Taxonomy" id="768534"/>
    <lineage>
        <taxon>Bacteria</taxon>
        <taxon>Pseudomonadati</taxon>
        <taxon>Bacteroidota</taxon>
        <taxon>Sphingobacteriia</taxon>
        <taxon>Sphingobacteriales</taxon>
        <taxon>Sphingobacteriaceae</taxon>
        <taxon>Sphingobacterium</taxon>
    </lineage>
</organism>
<evidence type="ECO:0000256" key="3">
    <source>
        <dbReference type="ARBA" id="ARBA00022729"/>
    </source>
</evidence>
<dbReference type="Pfam" id="PF07980">
    <property type="entry name" value="SusD_RagB"/>
    <property type="match status" value="1"/>
</dbReference>
<dbReference type="EMBL" id="BAABGR010000015">
    <property type="protein sequence ID" value="GAA4515553.1"/>
    <property type="molecule type" value="Genomic_DNA"/>
</dbReference>
<dbReference type="SUPFAM" id="SSF48452">
    <property type="entry name" value="TPR-like"/>
    <property type="match status" value="1"/>
</dbReference>
<evidence type="ECO:0000256" key="5">
    <source>
        <dbReference type="ARBA" id="ARBA00023237"/>
    </source>
</evidence>
<comment type="similarity">
    <text evidence="2">Belongs to the SusD family.</text>
</comment>
<evidence type="ECO:0000313" key="9">
    <source>
        <dbReference type="EMBL" id="GAA4515553.1"/>
    </source>
</evidence>
<evidence type="ECO:0000256" key="4">
    <source>
        <dbReference type="ARBA" id="ARBA00023136"/>
    </source>
</evidence>
<keyword evidence="3 6" id="KW-0732">Signal</keyword>
<keyword evidence="10" id="KW-1185">Reference proteome</keyword>
<proteinExistence type="inferred from homology"/>
<reference evidence="10" key="1">
    <citation type="journal article" date="2019" name="Int. J. Syst. Evol. Microbiol.">
        <title>The Global Catalogue of Microorganisms (GCM) 10K type strain sequencing project: providing services to taxonomists for standard genome sequencing and annotation.</title>
        <authorList>
            <consortium name="The Broad Institute Genomics Platform"/>
            <consortium name="The Broad Institute Genome Sequencing Center for Infectious Disease"/>
            <person name="Wu L."/>
            <person name="Ma J."/>
        </authorList>
    </citation>
    <scope>NUCLEOTIDE SEQUENCE [LARGE SCALE GENOMIC DNA]</scope>
    <source>
        <strain evidence="10">JCM 17858</strain>
    </source>
</reference>
<feature type="chain" id="PRO_5045943125" evidence="6">
    <location>
        <begin position="22"/>
        <end position="516"/>
    </location>
</feature>
<dbReference type="PROSITE" id="PS51257">
    <property type="entry name" value="PROKAR_LIPOPROTEIN"/>
    <property type="match status" value="1"/>
</dbReference>
<comment type="subcellular location">
    <subcellularLocation>
        <location evidence="1">Cell outer membrane</location>
    </subcellularLocation>
</comment>
<keyword evidence="4" id="KW-0472">Membrane</keyword>
<dbReference type="Proteomes" id="UP001500394">
    <property type="component" value="Unassembled WGS sequence"/>
</dbReference>
<sequence length="516" mass="57795">MKILNRIKVLVATAVVLSSCAKDYLDTAPTNATGPDVAFENVENAKAAVNGLARLMKRQYLSSQGFNGEGTIKMYYGNYMGNHFTAGGMGSSSSLVMNMDFLANPTSTYTFYPWYYYYMIITNANAIIANIDNASGAQNQKDFLKAQALTFRAYSYMMLAQIYGDRWADSNNGATKAVVLRVNEGIEDLPLSTLAETYDLIYEDLNTAISLYNSSGLDRNANNNYEVNLDVAYAIYARAALNKEDYVNAEKYAKLARAKYPLMSVAEYKSGFSNPNKEWIWSVFDSSDETIYFYSYQAYIAYNSTASAVRTTPKCISKELYDQIPATDIRKDLFLSPTADPSLVFKPNTGEGGENELAYIRGLYPDIPSNAKAYAYMQFKIKANDMPGVGHTNNFRSSELLLIEAEAKYKQNKPASEIQALLNELTRDSGRDPGYNCTLTGQALFDEIKKYRAIELWGEGFDWFDLKRWGDPVKRKSFSSGGNFASTFAVTIQPNEKNKWRVVTPAKETDYNPLID</sequence>
<feature type="signal peptide" evidence="6">
    <location>
        <begin position="1"/>
        <end position="21"/>
    </location>
</feature>
<evidence type="ECO:0000313" key="10">
    <source>
        <dbReference type="Proteomes" id="UP001500394"/>
    </source>
</evidence>
<accession>A0ABP8R229</accession>
<feature type="domain" description="RagB/SusD" evidence="7">
    <location>
        <begin position="279"/>
        <end position="475"/>
    </location>
</feature>
<dbReference type="Gene3D" id="1.25.40.390">
    <property type="match status" value="1"/>
</dbReference>
<keyword evidence="5" id="KW-0998">Cell outer membrane</keyword>
<dbReference type="InterPro" id="IPR012944">
    <property type="entry name" value="SusD_RagB_dom"/>
</dbReference>
<evidence type="ECO:0000256" key="2">
    <source>
        <dbReference type="ARBA" id="ARBA00006275"/>
    </source>
</evidence>